<dbReference type="InterPro" id="IPR023833">
    <property type="entry name" value="Signal_pept_SipW-depend-type"/>
</dbReference>
<proteinExistence type="predicted"/>
<evidence type="ECO:0000313" key="2">
    <source>
        <dbReference type="EMBL" id="MDS0223137.1"/>
    </source>
</evidence>
<gene>
    <name evidence="2" type="ORF">NDI54_17470</name>
</gene>
<dbReference type="PROSITE" id="PS51318">
    <property type="entry name" value="TAT"/>
    <property type="match status" value="1"/>
</dbReference>
<keyword evidence="3" id="KW-1185">Reference proteome</keyword>
<keyword evidence="1" id="KW-1133">Transmembrane helix</keyword>
<name>A0AAE4F004_9EURY</name>
<organism evidence="2 3">
    <name type="scientific">Haloarcula terrestris</name>
    <dbReference type="NCBI Taxonomy" id="2950533"/>
    <lineage>
        <taxon>Archaea</taxon>
        <taxon>Methanobacteriati</taxon>
        <taxon>Methanobacteriota</taxon>
        <taxon>Stenosarchaea group</taxon>
        <taxon>Halobacteria</taxon>
        <taxon>Halobacteriales</taxon>
        <taxon>Haloarculaceae</taxon>
        <taxon>Haloarcula</taxon>
    </lineage>
</organism>
<dbReference type="NCBIfam" id="TIGR04088">
    <property type="entry name" value="cognate_SipW"/>
    <property type="match status" value="1"/>
</dbReference>
<keyword evidence="1" id="KW-0472">Membrane</keyword>
<dbReference type="Pfam" id="PF12389">
    <property type="entry name" value="Peptidase_M73"/>
    <property type="match status" value="1"/>
</dbReference>
<dbReference type="EMBL" id="JAMQOM010000010">
    <property type="protein sequence ID" value="MDS0223137.1"/>
    <property type="molecule type" value="Genomic_DNA"/>
</dbReference>
<accession>A0AAE4F004</accession>
<dbReference type="AlphaFoldDB" id="A0AAE4F004"/>
<reference evidence="2 3" key="1">
    <citation type="submission" date="2022-06" db="EMBL/GenBank/DDBJ databases">
        <title>Haloarcula sp. a new haloarchaeum isolate from saline soil.</title>
        <authorList>
            <person name="Strakova D."/>
            <person name="Galisteo C."/>
            <person name="Sanchez-Porro C."/>
            <person name="Ventosa A."/>
        </authorList>
    </citation>
    <scope>NUCLEOTIDE SEQUENCE [LARGE SCALE GENOMIC DNA]</scope>
    <source>
        <strain evidence="2 3">S1AR25-5A</strain>
    </source>
</reference>
<feature type="transmembrane region" description="Helical" evidence="1">
    <location>
        <begin position="12"/>
        <end position="34"/>
    </location>
</feature>
<comment type="caution">
    <text evidence="2">The sequence shown here is derived from an EMBL/GenBank/DDBJ whole genome shotgun (WGS) entry which is preliminary data.</text>
</comment>
<dbReference type="InterPro" id="IPR006311">
    <property type="entry name" value="TAT_signal"/>
</dbReference>
<sequence>MNQRTGITRRQLLGGLITVGAGSAATGAGTMAYFSDSESSTGNQISAGTLNLGFTESASFSFSTALPPGETTTDTVTLVNSGTISGSLDVDFDYAERDSSQNDTDESASAVAENLAVKTLTYDDTDHTGQITTDNPSPTLVDLADNAHGSDETTQNDLVNLDDPGNSGKKFTIGLELAESVGNSFQGDGVEITVTFHLNQNDSQ</sequence>
<dbReference type="Proteomes" id="UP001253439">
    <property type="component" value="Unassembled WGS sequence"/>
</dbReference>
<dbReference type="InterPro" id="IPR022121">
    <property type="entry name" value="Peptidase_M73_camelysin"/>
</dbReference>
<evidence type="ECO:0000313" key="3">
    <source>
        <dbReference type="Proteomes" id="UP001253439"/>
    </source>
</evidence>
<dbReference type="RefSeq" id="WP_310897745.1">
    <property type="nucleotide sequence ID" value="NZ_JAMQOM010000010.1"/>
</dbReference>
<evidence type="ECO:0000256" key="1">
    <source>
        <dbReference type="SAM" id="Phobius"/>
    </source>
</evidence>
<protein>
    <submittedName>
        <fullName evidence="2">CalY family protein</fullName>
    </submittedName>
</protein>
<keyword evidence="1" id="KW-0812">Transmembrane</keyword>